<proteinExistence type="predicted"/>
<accession>A0A1V1NV01</accession>
<protein>
    <submittedName>
        <fullName evidence="1">Uncharacterized protein</fullName>
    </submittedName>
</protein>
<gene>
    <name evidence="1" type="ORF">OMM_05678</name>
</gene>
<dbReference type="Proteomes" id="UP000189670">
    <property type="component" value="Unassembled WGS sequence"/>
</dbReference>
<evidence type="ECO:0000313" key="1">
    <source>
        <dbReference type="EMBL" id="ETR66383.1"/>
    </source>
</evidence>
<organism evidence="1 2">
    <name type="scientific">Candidatus Magnetoglobus multicellularis str. Araruama</name>
    <dbReference type="NCBI Taxonomy" id="890399"/>
    <lineage>
        <taxon>Bacteria</taxon>
        <taxon>Pseudomonadati</taxon>
        <taxon>Thermodesulfobacteriota</taxon>
        <taxon>Desulfobacteria</taxon>
        <taxon>Desulfobacterales</taxon>
        <taxon>Desulfobacteraceae</taxon>
        <taxon>Candidatus Magnetoglobus</taxon>
    </lineage>
</organism>
<dbReference type="AlphaFoldDB" id="A0A1V1NV01"/>
<evidence type="ECO:0000313" key="2">
    <source>
        <dbReference type="Proteomes" id="UP000189670"/>
    </source>
</evidence>
<comment type="caution">
    <text evidence="1">The sequence shown here is derived from an EMBL/GenBank/DDBJ whole genome shotgun (WGS) entry which is preliminary data.</text>
</comment>
<dbReference type="EMBL" id="ATBP01002020">
    <property type="protein sequence ID" value="ETR66383.1"/>
    <property type="molecule type" value="Genomic_DNA"/>
</dbReference>
<name>A0A1V1NV01_9BACT</name>
<sequence>MSINKNFTTNPTTILTYKASNDIINKTFIANDARVLQIIFDIFLELIAFGVRNNIDIAIQTAMNLVSSLAMECEINNNISIDLTQDKIANINNDIDFDIQLNVSKEINFSIVNEINLSFNKTVLLGQLDDLTLGELDQYTIGFNAEVDDISDYDGLTLGEIDALLLGNMDNSSTSIEGITTSLDLICEKKIEGTNLATDISMTNNLILIRLGKLSDYDASTLGSLDGLTLANMDETII</sequence>
<reference evidence="2" key="1">
    <citation type="submission" date="2012-11" db="EMBL/GenBank/DDBJ databases">
        <authorList>
            <person name="Lucero-Rivera Y.E."/>
            <person name="Tovar-Ramirez D."/>
        </authorList>
    </citation>
    <scope>NUCLEOTIDE SEQUENCE [LARGE SCALE GENOMIC DNA]</scope>
    <source>
        <strain evidence="2">Araruama</strain>
    </source>
</reference>